<accession>A0A1J5SAW5</accession>
<comment type="caution">
    <text evidence="1">The sequence shown here is derived from an EMBL/GenBank/DDBJ whole genome shotgun (WGS) entry which is preliminary data.</text>
</comment>
<protein>
    <submittedName>
        <fullName evidence="1">Uncharacterized protein</fullName>
    </submittedName>
</protein>
<sequence length="88" mass="9773">MNRIQSYFDESTSARRMLLWLSFECPGRGNPAGCPLHSIRHLPPEDRRRLIQRMDGSELIRLYRVHSACSLSAEAVVASDGASGIGDS</sequence>
<gene>
    <name evidence="1" type="ORF">GALL_191260</name>
</gene>
<proteinExistence type="predicted"/>
<dbReference type="EMBL" id="MLJW01000113">
    <property type="protein sequence ID" value="OIQ98883.1"/>
    <property type="molecule type" value="Genomic_DNA"/>
</dbReference>
<dbReference type="AlphaFoldDB" id="A0A1J5SAW5"/>
<name>A0A1J5SAW5_9ZZZZ</name>
<evidence type="ECO:0000313" key="1">
    <source>
        <dbReference type="EMBL" id="OIQ98883.1"/>
    </source>
</evidence>
<organism evidence="1">
    <name type="scientific">mine drainage metagenome</name>
    <dbReference type="NCBI Taxonomy" id="410659"/>
    <lineage>
        <taxon>unclassified sequences</taxon>
        <taxon>metagenomes</taxon>
        <taxon>ecological metagenomes</taxon>
    </lineage>
</organism>
<reference evidence="1" key="1">
    <citation type="submission" date="2016-10" db="EMBL/GenBank/DDBJ databases">
        <title>Sequence of Gallionella enrichment culture.</title>
        <authorList>
            <person name="Poehlein A."/>
            <person name="Muehling M."/>
            <person name="Daniel R."/>
        </authorList>
    </citation>
    <scope>NUCLEOTIDE SEQUENCE</scope>
</reference>